<evidence type="ECO:0000256" key="6">
    <source>
        <dbReference type="ARBA" id="ARBA00022801"/>
    </source>
</evidence>
<evidence type="ECO:0000313" key="9">
    <source>
        <dbReference type="EMBL" id="AKU94042.1"/>
    </source>
</evidence>
<dbReference type="EMBL" id="CP012333">
    <property type="protein sequence ID" value="AKU94042.1"/>
    <property type="molecule type" value="Genomic_DNA"/>
</dbReference>
<dbReference type="GO" id="GO:0008983">
    <property type="term" value="F:protein-glutamate O-methyltransferase activity"/>
    <property type="evidence" value="ECO:0007669"/>
    <property type="project" value="UniProtKB-EC"/>
</dbReference>
<evidence type="ECO:0000256" key="7">
    <source>
        <dbReference type="HAMAP-Rule" id="MF_01440"/>
    </source>
</evidence>
<dbReference type="Pfam" id="PF03705">
    <property type="entry name" value="CheR_N"/>
    <property type="match status" value="1"/>
</dbReference>
<dbReference type="SUPFAM" id="SSF64438">
    <property type="entry name" value="CNF1/YfiH-like putative cysteine hydrolases"/>
    <property type="match status" value="1"/>
</dbReference>
<comment type="function">
    <text evidence="7">Probably deamidates glutamine residues to glutamate on methyl-accepting chemotaxis receptors (MCPs), playing an important role in chemotaxis.</text>
</comment>
<dbReference type="Gene3D" id="1.10.155.10">
    <property type="entry name" value="Chemotaxis receptor methyltransferase CheR, N-terminal domain"/>
    <property type="match status" value="1"/>
</dbReference>
<dbReference type="InterPro" id="IPR050903">
    <property type="entry name" value="Bact_Chemotaxis_MeTrfase"/>
</dbReference>
<evidence type="ECO:0000313" key="10">
    <source>
        <dbReference type="Proteomes" id="UP000064967"/>
    </source>
</evidence>
<evidence type="ECO:0000259" key="8">
    <source>
        <dbReference type="PROSITE" id="PS50123"/>
    </source>
</evidence>
<dbReference type="GO" id="GO:0032259">
    <property type="term" value="P:methylation"/>
    <property type="evidence" value="ECO:0007669"/>
    <property type="project" value="UniProtKB-KW"/>
</dbReference>
<feature type="domain" description="CheR-type methyltransferase" evidence="8">
    <location>
        <begin position="13"/>
        <end position="291"/>
    </location>
</feature>
<dbReference type="STRING" id="1391654.AKJ09_00706"/>
<dbReference type="OrthoDB" id="9786165at2"/>
<dbReference type="PANTHER" id="PTHR24422:SF19">
    <property type="entry name" value="CHEMOTAXIS PROTEIN METHYLTRANSFERASE"/>
    <property type="match status" value="1"/>
</dbReference>
<sequence>MRNSAQALVTSAGTIATIPLEGADFDALRLIIYDLAGIHLRDEKKALVANRLARRIRARGLSTFGEYVAFVRNDSSGDEARELINCITTNKTSFFREPHHFDFLARVMVPEIVERARRTGQRKIRIWSAACSTGPEPWTIALVLREALGSFAGWDIRILASDLDTNVLRTAEEAAYDPRELDEVPEAMLRSGFERCADGRLRVVAPLRELVSFRRINLIERPWPIRTKFDAVFCRNVAIYFDRPTQQGLFEALTSLLEPTGYLFSGHSENLHWLTHILEPLGHTIHRPTGAAAAKPRLASLAKATAPEPPAPFVPNPAAEVAITAGGLHASAKGEVVRTLLGSCVAVCLYDPVARIGGMNHFMLPDGESSERNPAAFGVHAIELLVNAMMKLGGDRRRFVAKVFGASELPGRNASVGVATRNAAFSIEFLESDGIKVVAQKLGGTKPLSVRFETDSGRVLVREVENSSAAARVDASHVSTLEKTRRHVEEDITFFGAS</sequence>
<dbReference type="AlphaFoldDB" id="A0A0K1PKJ6"/>
<dbReference type="CDD" id="cd16352">
    <property type="entry name" value="CheD"/>
    <property type="match status" value="1"/>
</dbReference>
<comment type="catalytic activity">
    <reaction evidence="7">
        <text>L-glutaminyl-[protein] + H2O = L-glutamyl-[protein] + NH4(+)</text>
        <dbReference type="Rhea" id="RHEA:16441"/>
        <dbReference type="Rhea" id="RHEA-COMP:10207"/>
        <dbReference type="Rhea" id="RHEA-COMP:10208"/>
        <dbReference type="ChEBI" id="CHEBI:15377"/>
        <dbReference type="ChEBI" id="CHEBI:28938"/>
        <dbReference type="ChEBI" id="CHEBI:29973"/>
        <dbReference type="ChEBI" id="CHEBI:30011"/>
        <dbReference type="EC" id="3.5.1.44"/>
    </reaction>
</comment>
<dbReference type="PANTHER" id="PTHR24422">
    <property type="entry name" value="CHEMOTAXIS PROTEIN METHYLTRANSFERASE"/>
    <property type="match status" value="1"/>
</dbReference>
<dbReference type="InterPro" id="IPR029063">
    <property type="entry name" value="SAM-dependent_MTases_sf"/>
</dbReference>
<evidence type="ECO:0000256" key="1">
    <source>
        <dbReference type="ARBA" id="ARBA00001541"/>
    </source>
</evidence>
<dbReference type="Pfam" id="PF01739">
    <property type="entry name" value="CheR"/>
    <property type="match status" value="1"/>
</dbReference>
<evidence type="ECO:0000256" key="5">
    <source>
        <dbReference type="ARBA" id="ARBA00022691"/>
    </source>
</evidence>
<dbReference type="HAMAP" id="MF_01440">
    <property type="entry name" value="CheD"/>
    <property type="match status" value="1"/>
</dbReference>
<dbReference type="InterPro" id="IPR005659">
    <property type="entry name" value="Chemorcpt_Glu_NH3ase_CheD"/>
</dbReference>
<protein>
    <recommendedName>
        <fullName evidence="7">Probable chemoreceptor glutamine deamidase CheD</fullName>
        <ecNumber evidence="7">3.5.1.44</ecNumber>
    </recommendedName>
</protein>
<dbReference type="Proteomes" id="UP000064967">
    <property type="component" value="Chromosome"/>
</dbReference>
<comment type="catalytic activity">
    <reaction evidence="1">
        <text>L-glutamyl-[protein] + S-adenosyl-L-methionine = [protein]-L-glutamate 5-O-methyl ester + S-adenosyl-L-homocysteine</text>
        <dbReference type="Rhea" id="RHEA:24452"/>
        <dbReference type="Rhea" id="RHEA-COMP:10208"/>
        <dbReference type="Rhea" id="RHEA-COMP:10311"/>
        <dbReference type="ChEBI" id="CHEBI:29973"/>
        <dbReference type="ChEBI" id="CHEBI:57856"/>
        <dbReference type="ChEBI" id="CHEBI:59789"/>
        <dbReference type="ChEBI" id="CHEBI:82795"/>
        <dbReference type="EC" id="2.1.1.80"/>
    </reaction>
</comment>
<dbReference type="SUPFAM" id="SSF53335">
    <property type="entry name" value="S-adenosyl-L-methionine-dependent methyltransferases"/>
    <property type="match status" value="1"/>
</dbReference>
<dbReference type="InterPro" id="IPR038592">
    <property type="entry name" value="CheD-like_sf"/>
</dbReference>
<dbReference type="SMART" id="SM00138">
    <property type="entry name" value="MeTrc"/>
    <property type="match status" value="1"/>
</dbReference>
<keyword evidence="2 7" id="KW-0145">Chemotaxis</keyword>
<proteinExistence type="inferred from homology"/>
<keyword evidence="4 9" id="KW-0808">Transferase</keyword>
<dbReference type="SUPFAM" id="SSF47757">
    <property type="entry name" value="Chemotaxis receptor methyltransferase CheR, N-terminal domain"/>
    <property type="match status" value="1"/>
</dbReference>
<reference evidence="9 10" key="1">
    <citation type="submission" date="2015-08" db="EMBL/GenBank/DDBJ databases">
        <authorList>
            <person name="Babu N.S."/>
            <person name="Beckwith C.J."/>
            <person name="Beseler K.G."/>
            <person name="Brison A."/>
            <person name="Carone J.V."/>
            <person name="Caskin T.P."/>
            <person name="Diamond M."/>
            <person name="Durham M.E."/>
            <person name="Foxe J.M."/>
            <person name="Go M."/>
            <person name="Henderson B.A."/>
            <person name="Jones I.B."/>
            <person name="McGettigan J.A."/>
            <person name="Micheletti S.J."/>
            <person name="Nasrallah M.E."/>
            <person name="Ortiz D."/>
            <person name="Piller C.R."/>
            <person name="Privatt S.R."/>
            <person name="Schneider S.L."/>
            <person name="Sharp S."/>
            <person name="Smith T.C."/>
            <person name="Stanton J.D."/>
            <person name="Ullery H.E."/>
            <person name="Wilson R.J."/>
            <person name="Serrano M.G."/>
            <person name="Buck G."/>
            <person name="Lee V."/>
            <person name="Wang Y."/>
            <person name="Carvalho R."/>
            <person name="Voegtly L."/>
            <person name="Shi R."/>
            <person name="Duckworth R."/>
            <person name="Johnson A."/>
            <person name="Loviza R."/>
            <person name="Walstead R."/>
            <person name="Shah Z."/>
            <person name="Kiflezghi M."/>
            <person name="Wade K."/>
            <person name="Ball S.L."/>
            <person name="Bradley K.W."/>
            <person name="Asai D.J."/>
            <person name="Bowman C.A."/>
            <person name="Russell D.A."/>
            <person name="Pope W.H."/>
            <person name="Jacobs-Sera D."/>
            <person name="Hendrix R.W."/>
            <person name="Hatfull G.F."/>
        </authorList>
    </citation>
    <scope>NUCLEOTIDE SEQUENCE [LARGE SCALE GENOMIC DNA]</scope>
    <source>
        <strain evidence="9 10">DSM 27648</strain>
    </source>
</reference>
<keyword evidence="3 9" id="KW-0489">Methyltransferase</keyword>
<organism evidence="9 10">
    <name type="scientific">Labilithrix luteola</name>
    <dbReference type="NCBI Taxonomy" id="1391654"/>
    <lineage>
        <taxon>Bacteria</taxon>
        <taxon>Pseudomonadati</taxon>
        <taxon>Myxococcota</taxon>
        <taxon>Polyangia</taxon>
        <taxon>Polyangiales</taxon>
        <taxon>Labilitrichaceae</taxon>
        <taxon>Labilithrix</taxon>
    </lineage>
</organism>
<keyword evidence="6 7" id="KW-0378">Hydrolase</keyword>
<dbReference type="InterPro" id="IPR011324">
    <property type="entry name" value="Cytotoxic_necrot_fac-like_cat"/>
</dbReference>
<dbReference type="Pfam" id="PF03975">
    <property type="entry name" value="CheD"/>
    <property type="match status" value="1"/>
</dbReference>
<dbReference type="Gene3D" id="3.40.50.150">
    <property type="entry name" value="Vaccinia Virus protein VP39"/>
    <property type="match status" value="1"/>
</dbReference>
<dbReference type="InterPro" id="IPR000780">
    <property type="entry name" value="CheR_MeTrfase"/>
</dbReference>
<evidence type="ECO:0000256" key="3">
    <source>
        <dbReference type="ARBA" id="ARBA00022603"/>
    </source>
</evidence>
<dbReference type="InterPro" id="IPR022642">
    <property type="entry name" value="CheR_C"/>
</dbReference>
<dbReference type="PRINTS" id="PR00996">
    <property type="entry name" value="CHERMTFRASE"/>
</dbReference>
<dbReference type="KEGG" id="llu:AKJ09_00706"/>
<dbReference type="GO" id="GO:0050568">
    <property type="term" value="F:protein-glutamine glutaminase activity"/>
    <property type="evidence" value="ECO:0007669"/>
    <property type="project" value="UniProtKB-UniRule"/>
</dbReference>
<name>A0A0K1PKJ6_9BACT</name>
<dbReference type="PROSITE" id="PS50123">
    <property type="entry name" value="CHER"/>
    <property type="match status" value="1"/>
</dbReference>
<evidence type="ECO:0000256" key="4">
    <source>
        <dbReference type="ARBA" id="ARBA00022679"/>
    </source>
</evidence>
<accession>A0A0K1PKJ6</accession>
<evidence type="ECO:0000256" key="2">
    <source>
        <dbReference type="ARBA" id="ARBA00022500"/>
    </source>
</evidence>
<dbReference type="InterPro" id="IPR022641">
    <property type="entry name" value="CheR_N"/>
</dbReference>
<dbReference type="Gene3D" id="3.30.1330.200">
    <property type="match status" value="1"/>
</dbReference>
<dbReference type="PATRIC" id="fig|1391654.3.peg.713"/>
<keyword evidence="10" id="KW-1185">Reference proteome</keyword>
<keyword evidence="5" id="KW-0949">S-adenosyl-L-methionine</keyword>
<dbReference type="InterPro" id="IPR036804">
    <property type="entry name" value="CheR_N_sf"/>
</dbReference>
<dbReference type="GO" id="GO:0006935">
    <property type="term" value="P:chemotaxis"/>
    <property type="evidence" value="ECO:0007669"/>
    <property type="project" value="UniProtKB-UniRule"/>
</dbReference>
<gene>
    <name evidence="7" type="primary">cheD</name>
    <name evidence="9" type="ORF">AKJ09_00706</name>
</gene>
<dbReference type="EC" id="3.5.1.44" evidence="7"/>
<dbReference type="RefSeq" id="WP_146645703.1">
    <property type="nucleotide sequence ID" value="NZ_CP012333.1"/>
</dbReference>
<comment type="similarity">
    <text evidence="7">Belongs to the CheD family.</text>
</comment>